<keyword evidence="2" id="KW-0808">Transferase</keyword>
<dbReference type="InterPro" id="IPR036388">
    <property type="entry name" value="WH-like_DNA-bd_sf"/>
</dbReference>
<dbReference type="CDD" id="cd02440">
    <property type="entry name" value="AdoMet_MTases"/>
    <property type="match status" value="1"/>
</dbReference>
<evidence type="ECO:0000313" key="6">
    <source>
        <dbReference type="EMBL" id="MDA2812988.1"/>
    </source>
</evidence>
<dbReference type="SUPFAM" id="SSF53335">
    <property type="entry name" value="S-adenosyl-L-methionine-dependent methyltransferases"/>
    <property type="match status" value="1"/>
</dbReference>
<evidence type="ECO:0000259" key="5">
    <source>
        <dbReference type="Pfam" id="PF08100"/>
    </source>
</evidence>
<dbReference type="PANTHER" id="PTHR43712">
    <property type="entry name" value="PUTATIVE (AFU_ORTHOLOGUE AFUA_4G14580)-RELATED"/>
    <property type="match status" value="1"/>
</dbReference>
<dbReference type="Pfam" id="PF08100">
    <property type="entry name" value="Dimerisation"/>
    <property type="match status" value="1"/>
</dbReference>
<keyword evidence="7" id="KW-1185">Reference proteome</keyword>
<organism evidence="6 7">
    <name type="scientific">Nocardiopsis endophytica</name>
    <dbReference type="NCBI Taxonomy" id="3018445"/>
    <lineage>
        <taxon>Bacteria</taxon>
        <taxon>Bacillati</taxon>
        <taxon>Actinomycetota</taxon>
        <taxon>Actinomycetes</taxon>
        <taxon>Streptosporangiales</taxon>
        <taxon>Nocardiopsidaceae</taxon>
        <taxon>Nocardiopsis</taxon>
    </lineage>
</organism>
<evidence type="ECO:0000259" key="4">
    <source>
        <dbReference type="Pfam" id="PF00891"/>
    </source>
</evidence>
<evidence type="ECO:0000256" key="3">
    <source>
        <dbReference type="ARBA" id="ARBA00022691"/>
    </source>
</evidence>
<feature type="domain" description="O-methyltransferase dimerisation" evidence="5">
    <location>
        <begin position="19"/>
        <end position="94"/>
    </location>
</feature>
<dbReference type="InterPro" id="IPR016461">
    <property type="entry name" value="COMT-like"/>
</dbReference>
<gene>
    <name evidence="6" type="ORF">O4J56_20250</name>
</gene>
<keyword evidence="1 6" id="KW-0489">Methyltransferase</keyword>
<evidence type="ECO:0000313" key="7">
    <source>
        <dbReference type="Proteomes" id="UP001527866"/>
    </source>
</evidence>
<feature type="domain" description="O-methyltransferase C-terminal" evidence="4">
    <location>
        <begin position="117"/>
        <end position="322"/>
    </location>
</feature>
<comment type="caution">
    <text evidence="6">The sequence shown here is derived from an EMBL/GenBank/DDBJ whole genome shotgun (WGS) entry which is preliminary data.</text>
</comment>
<name>A0ABT4U7Q0_9ACTN</name>
<dbReference type="Gene3D" id="3.40.50.150">
    <property type="entry name" value="Vaccinia Virus protein VP39"/>
    <property type="match status" value="1"/>
</dbReference>
<evidence type="ECO:0000256" key="2">
    <source>
        <dbReference type="ARBA" id="ARBA00022679"/>
    </source>
</evidence>
<dbReference type="RefSeq" id="WP_270687756.1">
    <property type="nucleotide sequence ID" value="NZ_JAQFWQ010000064.1"/>
</dbReference>
<keyword evidence="3" id="KW-0949">S-adenosyl-L-methionine</keyword>
<dbReference type="InterPro" id="IPR036390">
    <property type="entry name" value="WH_DNA-bd_sf"/>
</dbReference>
<protein>
    <submittedName>
        <fullName evidence="6">Methyltransferase</fullName>
    </submittedName>
</protein>
<dbReference type="InterPro" id="IPR029063">
    <property type="entry name" value="SAM-dependent_MTases_sf"/>
</dbReference>
<dbReference type="PIRSF" id="PIRSF005739">
    <property type="entry name" value="O-mtase"/>
    <property type="match status" value="1"/>
</dbReference>
<dbReference type="SUPFAM" id="SSF46785">
    <property type="entry name" value="Winged helix' DNA-binding domain"/>
    <property type="match status" value="1"/>
</dbReference>
<dbReference type="InterPro" id="IPR012967">
    <property type="entry name" value="COMT_dimerisation"/>
</dbReference>
<sequence>MHERSAPASEAGAGPGRILELAMAFYGSRARMAAVELDLFTRVARGPATADELCADLGIHPRGGEDFLDALVALDLLEREDGRYRCTPESAAHLDAAAPGYVGGYARLADAALYPLWGRLTEALRTGRPQVPEDPAFLQGYRDPDLADRFMGAMDAVNAEAARAIAAGLDWSGVEVVADFGGARGNLAAGLVRAHPHLKAVCVDLPETAPLFERHMDRLGTTGQVAFHAADLLADPLPRADAVVLGHMLHYFGDGDRTELLRRAAGAVGPSGAVLVYDRMIGGDRRGPALSLLGSLNMLLSSDGGREYTVDECRGWMEEAGLRVERVGPAGPLDTLVVARPRAAGDAGAEGGAR</sequence>
<dbReference type="Proteomes" id="UP001527866">
    <property type="component" value="Unassembled WGS sequence"/>
</dbReference>
<dbReference type="Gene3D" id="1.10.10.10">
    <property type="entry name" value="Winged helix-like DNA-binding domain superfamily/Winged helix DNA-binding domain"/>
    <property type="match status" value="1"/>
</dbReference>
<dbReference type="InterPro" id="IPR001077">
    <property type="entry name" value="COMT_C"/>
</dbReference>
<dbReference type="GO" id="GO:0008168">
    <property type="term" value="F:methyltransferase activity"/>
    <property type="evidence" value="ECO:0007669"/>
    <property type="project" value="UniProtKB-KW"/>
</dbReference>
<reference evidence="6 7" key="1">
    <citation type="submission" date="2023-01" db="EMBL/GenBank/DDBJ databases">
        <title>Draft genome sequence of Nocardiopsis sp. RSe5-2 isolated from halophytes.</title>
        <authorList>
            <person name="Duangmal K."/>
            <person name="Chantavorakit T."/>
        </authorList>
    </citation>
    <scope>NUCLEOTIDE SEQUENCE [LARGE SCALE GENOMIC DNA]</scope>
    <source>
        <strain evidence="6 7">RSe5-2</strain>
    </source>
</reference>
<accession>A0ABT4U7Q0</accession>
<dbReference type="PANTHER" id="PTHR43712:SF2">
    <property type="entry name" value="O-METHYLTRANSFERASE CICE"/>
    <property type="match status" value="1"/>
</dbReference>
<dbReference type="EMBL" id="JAQFWQ010000064">
    <property type="protein sequence ID" value="MDA2812988.1"/>
    <property type="molecule type" value="Genomic_DNA"/>
</dbReference>
<dbReference type="GO" id="GO:0032259">
    <property type="term" value="P:methylation"/>
    <property type="evidence" value="ECO:0007669"/>
    <property type="project" value="UniProtKB-KW"/>
</dbReference>
<proteinExistence type="predicted"/>
<dbReference type="Pfam" id="PF00891">
    <property type="entry name" value="Methyltransf_2"/>
    <property type="match status" value="1"/>
</dbReference>
<evidence type="ECO:0000256" key="1">
    <source>
        <dbReference type="ARBA" id="ARBA00022603"/>
    </source>
</evidence>
<dbReference type="PROSITE" id="PS51683">
    <property type="entry name" value="SAM_OMT_II"/>
    <property type="match status" value="1"/>
</dbReference>